<dbReference type="InterPro" id="IPR029071">
    <property type="entry name" value="Ubiquitin-like_domsf"/>
</dbReference>
<dbReference type="PROSITE" id="PS50053">
    <property type="entry name" value="UBIQUITIN_2"/>
    <property type="match status" value="1"/>
</dbReference>
<feature type="region of interest" description="Disordered" evidence="1">
    <location>
        <begin position="258"/>
        <end position="318"/>
    </location>
</feature>
<feature type="region of interest" description="Disordered" evidence="1">
    <location>
        <begin position="882"/>
        <end position="984"/>
    </location>
</feature>
<name>A0A2T9Z1S1_9FUNG</name>
<evidence type="ECO:0000259" key="2">
    <source>
        <dbReference type="PROSITE" id="PS50053"/>
    </source>
</evidence>
<evidence type="ECO:0000313" key="4">
    <source>
        <dbReference type="Proteomes" id="UP000245699"/>
    </source>
</evidence>
<feature type="compositionally biased region" description="Low complexity" evidence="1">
    <location>
        <begin position="751"/>
        <end position="785"/>
    </location>
</feature>
<dbReference type="Pfam" id="PF00240">
    <property type="entry name" value="ubiquitin"/>
    <property type="match status" value="1"/>
</dbReference>
<dbReference type="SMART" id="SM00213">
    <property type="entry name" value="UBQ"/>
    <property type="match status" value="1"/>
</dbReference>
<feature type="region of interest" description="Disordered" evidence="1">
    <location>
        <begin position="523"/>
        <end position="657"/>
    </location>
</feature>
<feature type="region of interest" description="Disordered" evidence="1">
    <location>
        <begin position="103"/>
        <end position="165"/>
    </location>
</feature>
<feature type="compositionally biased region" description="Polar residues" evidence="1">
    <location>
        <begin position="258"/>
        <end position="300"/>
    </location>
</feature>
<feature type="compositionally biased region" description="Low complexity" evidence="1">
    <location>
        <begin position="882"/>
        <end position="901"/>
    </location>
</feature>
<dbReference type="OrthoDB" id="419317at2759"/>
<feature type="compositionally biased region" description="Polar residues" evidence="1">
    <location>
        <begin position="934"/>
        <end position="945"/>
    </location>
</feature>
<dbReference type="CDD" id="cd17039">
    <property type="entry name" value="Ubl_ubiquitin_like"/>
    <property type="match status" value="1"/>
</dbReference>
<feature type="compositionally biased region" description="Low complexity" evidence="1">
    <location>
        <begin position="918"/>
        <end position="928"/>
    </location>
</feature>
<proteinExistence type="predicted"/>
<sequence length="984" mass="108456">MSEQHLQQSDTPVPGTSSQSGSTLKVKALLDGRENIYELSFAVNESTLGELKKKLYELSGVDERRQRLIYLGKVLVSEDSKLSDLGVIQGNTLLMVVRPKENLDNASNSSSQIQGETSSNTSATNQNILYQPSSRFSSRNRTVPQAGNSTDSTARTNPPSSSVYRTTPVSQLSILLLPERPSLTTSSLANQEARNARNASIRNARRALVRRNAEDFFGIFRNHIQSPVHGLIRQLHGQSLWQPTSQLIDHSDGDVTMDSATSVTGSVPTELNTLNTSNLSQTITPSPTFQNTRQPENISQDADHNQNPNPPENIQQPRLPNINATALGRALIDLSDVYSVSSETLRRVGMLLAGNQTNSVLDFANDENTNMGNSTSPSHANNIQVGNTPETHHNDIERDLIMRNDINVLLQLLPNIASSSQYILPMLNYSYNRSDDFLDGQVRYPFTPRNQFPRPSAVDSNYISATDRLRQNRTLAEPRFFSSFFRNSLPHNFDEEPPWRASRTNISRQNNQDFLAHPMGVFLSSRPEQPTQNRNSQQAQPETHPNSGNTTNIDIQNNRDSLSQQAQTQTNATPETNLNTTNQNNQQNTTNTSGSANTQTLDSTLEPPLTGLSRSNNNETRNIGIPRPTQATDSNQTESQQANQTQTPGNNDPNQSILNNIRHIFPQHLAGMFPLPPLLSIPQGGRNNFRTATYQGTRPNLDSLNTNANNQQNNQSANNTTANPLHFHRYGPQTIEIHIDSIIGGQNPLGNTSDSNANTNDSRGNNTNPSTTSNNGGNSNQTNTTRIYDSVFNPASLLPPFLTSLLGNPSRNSRDQTQQSNSSGESSDYYDSEFVVDFLDINTIPREPNRLPSETNTFGSQLRENTRSINDAFLRELFMSSRQNNTSNQTNNNSSQIPTTTPENLRTSSQNPGMSEPSRNTSGNTNNTSRDENTNQAHGTGTTSSRVEEVDSDCENQETNDGNSAGGPGTPSDRLCPQKRSRST</sequence>
<dbReference type="EMBL" id="MBFT01000076">
    <property type="protein sequence ID" value="PVU98533.1"/>
    <property type="molecule type" value="Genomic_DNA"/>
</dbReference>
<feature type="region of interest" description="Disordered" evidence="1">
    <location>
        <begin position="746"/>
        <end position="785"/>
    </location>
</feature>
<feature type="compositionally biased region" description="Polar residues" evidence="1">
    <location>
        <begin position="693"/>
        <end position="704"/>
    </location>
</feature>
<protein>
    <recommendedName>
        <fullName evidence="2">Ubiquitin-like domain-containing protein</fullName>
    </recommendedName>
</protein>
<feature type="compositionally biased region" description="Polar residues" evidence="1">
    <location>
        <begin position="526"/>
        <end position="575"/>
    </location>
</feature>
<feature type="compositionally biased region" description="Polar residues" evidence="1">
    <location>
        <begin position="104"/>
        <end position="165"/>
    </location>
</feature>
<organism evidence="3 4">
    <name type="scientific">Furculomyces boomerangus</name>
    <dbReference type="NCBI Taxonomy" id="61424"/>
    <lineage>
        <taxon>Eukaryota</taxon>
        <taxon>Fungi</taxon>
        <taxon>Fungi incertae sedis</taxon>
        <taxon>Zoopagomycota</taxon>
        <taxon>Kickxellomycotina</taxon>
        <taxon>Harpellomycetes</taxon>
        <taxon>Harpellales</taxon>
        <taxon>Harpellaceae</taxon>
        <taxon>Furculomyces</taxon>
    </lineage>
</organism>
<reference evidence="3 4" key="1">
    <citation type="journal article" date="2018" name="MBio">
        <title>Comparative Genomics Reveals the Core Gene Toolbox for the Fungus-Insect Symbiosis.</title>
        <authorList>
            <person name="Wang Y."/>
            <person name="Stata M."/>
            <person name="Wang W."/>
            <person name="Stajich J.E."/>
            <person name="White M.M."/>
            <person name="Moncalvo J.M."/>
        </authorList>
    </citation>
    <scope>NUCLEOTIDE SEQUENCE [LARGE SCALE GENOMIC DNA]</scope>
    <source>
        <strain evidence="3 4">AUS-77-4</strain>
    </source>
</reference>
<feature type="compositionally biased region" description="Polar residues" evidence="1">
    <location>
        <begin position="902"/>
        <end position="913"/>
    </location>
</feature>
<feature type="compositionally biased region" description="Polar residues" evidence="1">
    <location>
        <begin position="629"/>
        <end position="657"/>
    </location>
</feature>
<feature type="compositionally biased region" description="Low complexity" evidence="1">
    <location>
        <begin position="705"/>
        <end position="723"/>
    </location>
</feature>
<dbReference type="Gene3D" id="3.10.20.90">
    <property type="entry name" value="Phosphatidylinositol 3-kinase Catalytic Subunit, Chain A, domain 1"/>
    <property type="match status" value="1"/>
</dbReference>
<keyword evidence="4" id="KW-1185">Reference proteome</keyword>
<evidence type="ECO:0000313" key="3">
    <source>
        <dbReference type="EMBL" id="PVU98533.1"/>
    </source>
</evidence>
<feature type="region of interest" description="Disordered" evidence="1">
    <location>
        <begin position="845"/>
        <end position="864"/>
    </location>
</feature>
<feature type="compositionally biased region" description="Polar residues" evidence="1">
    <location>
        <begin position="852"/>
        <end position="864"/>
    </location>
</feature>
<feature type="compositionally biased region" description="Polar residues" evidence="1">
    <location>
        <begin position="372"/>
        <end position="389"/>
    </location>
</feature>
<feature type="compositionally biased region" description="Low complexity" evidence="1">
    <location>
        <begin position="820"/>
        <end position="829"/>
    </location>
</feature>
<feature type="region of interest" description="Disordered" evidence="1">
    <location>
        <begin position="803"/>
        <end position="829"/>
    </location>
</feature>
<feature type="region of interest" description="Disordered" evidence="1">
    <location>
        <begin position="1"/>
        <end position="22"/>
    </location>
</feature>
<accession>A0A2T9Z1S1</accession>
<evidence type="ECO:0000256" key="1">
    <source>
        <dbReference type="SAM" id="MobiDB-lite"/>
    </source>
</evidence>
<feature type="compositionally biased region" description="Polar residues" evidence="1">
    <location>
        <begin position="612"/>
        <end position="621"/>
    </location>
</feature>
<feature type="compositionally biased region" description="Low complexity" evidence="1">
    <location>
        <begin position="576"/>
        <end position="600"/>
    </location>
</feature>
<dbReference type="InterPro" id="IPR000626">
    <property type="entry name" value="Ubiquitin-like_dom"/>
</dbReference>
<feature type="region of interest" description="Disordered" evidence="1">
    <location>
        <begin position="372"/>
        <end position="391"/>
    </location>
</feature>
<gene>
    <name evidence="3" type="ORF">BB559_001509</name>
</gene>
<feature type="domain" description="Ubiquitin-like" evidence="2">
    <location>
        <begin position="45"/>
        <end position="102"/>
    </location>
</feature>
<feature type="compositionally biased region" description="Polar residues" evidence="1">
    <location>
        <begin position="805"/>
        <end position="819"/>
    </location>
</feature>
<dbReference type="AlphaFoldDB" id="A0A2T9Z1S1"/>
<dbReference type="Proteomes" id="UP000245699">
    <property type="component" value="Unassembled WGS sequence"/>
</dbReference>
<comment type="caution">
    <text evidence="3">The sequence shown here is derived from an EMBL/GenBank/DDBJ whole genome shotgun (WGS) entry which is preliminary data.</text>
</comment>
<feature type="region of interest" description="Disordered" evidence="1">
    <location>
        <begin position="693"/>
        <end position="727"/>
    </location>
</feature>
<dbReference type="STRING" id="61424.A0A2T9Z1S1"/>
<dbReference type="SUPFAM" id="SSF54236">
    <property type="entry name" value="Ubiquitin-like"/>
    <property type="match status" value="1"/>
</dbReference>